<proteinExistence type="predicted"/>
<gene>
    <name evidence="1" type="ORF">ACFFUU_03975</name>
</gene>
<dbReference type="EMBL" id="JBHMFB010000010">
    <property type="protein sequence ID" value="MFB9088750.1"/>
    <property type="molecule type" value="Genomic_DNA"/>
</dbReference>
<organism evidence="1 2">
    <name type="scientific">Flavobacterium paronense</name>
    <dbReference type="NCBI Taxonomy" id="1392775"/>
    <lineage>
        <taxon>Bacteria</taxon>
        <taxon>Pseudomonadati</taxon>
        <taxon>Bacteroidota</taxon>
        <taxon>Flavobacteriia</taxon>
        <taxon>Flavobacteriales</taxon>
        <taxon>Flavobacteriaceae</taxon>
        <taxon>Flavobacterium</taxon>
    </lineage>
</organism>
<keyword evidence="2" id="KW-1185">Reference proteome</keyword>
<dbReference type="RefSeq" id="WP_290286010.1">
    <property type="nucleotide sequence ID" value="NZ_JAUFQN010000019.1"/>
</dbReference>
<evidence type="ECO:0000313" key="1">
    <source>
        <dbReference type="EMBL" id="MFB9088750.1"/>
    </source>
</evidence>
<accession>A0ABV5GCB3</accession>
<dbReference type="InterPro" id="IPR036909">
    <property type="entry name" value="Cyt_c-like_dom_sf"/>
</dbReference>
<dbReference type="PROSITE" id="PS51257">
    <property type="entry name" value="PROKAR_LIPOPROTEIN"/>
    <property type="match status" value="1"/>
</dbReference>
<evidence type="ECO:0008006" key="3">
    <source>
        <dbReference type="Google" id="ProtNLM"/>
    </source>
</evidence>
<name>A0ABV5GCB3_9FLAO</name>
<reference evidence="1 2" key="1">
    <citation type="submission" date="2024-09" db="EMBL/GenBank/DDBJ databases">
        <authorList>
            <person name="Sun Q."/>
            <person name="Mori K."/>
        </authorList>
    </citation>
    <scope>NUCLEOTIDE SEQUENCE [LARGE SCALE GENOMIC DNA]</scope>
    <source>
        <strain evidence="1 2">CECT 8460</strain>
    </source>
</reference>
<sequence>MKTVKILFLVAIGTLIVSCESNTYSEISGFVANPTYEGKIKQIMTAQCTSCHSVNGTRPDSPLETYQQVVDNADNIACRLDGASCGLMPQSGRLPQVQIDMFNAWIAQGLIEQ</sequence>
<comment type="caution">
    <text evidence="1">The sequence shown here is derived from an EMBL/GenBank/DDBJ whole genome shotgun (WGS) entry which is preliminary data.</text>
</comment>
<protein>
    <recommendedName>
        <fullName evidence="3">Cytochrome c domain-containing protein</fullName>
    </recommendedName>
</protein>
<dbReference type="SUPFAM" id="SSF46626">
    <property type="entry name" value="Cytochrome c"/>
    <property type="match status" value="1"/>
</dbReference>
<evidence type="ECO:0000313" key="2">
    <source>
        <dbReference type="Proteomes" id="UP001589576"/>
    </source>
</evidence>
<dbReference type="Proteomes" id="UP001589576">
    <property type="component" value="Unassembled WGS sequence"/>
</dbReference>